<proteinExistence type="inferred from homology"/>
<dbReference type="Gene3D" id="3.90.1150.10">
    <property type="entry name" value="Aspartate Aminotransferase, domain 1"/>
    <property type="match status" value="1"/>
</dbReference>
<dbReference type="CDD" id="cd00610">
    <property type="entry name" value="OAT_like"/>
    <property type="match status" value="1"/>
</dbReference>
<accession>A0A852RG92</accession>
<dbReference type="InterPro" id="IPR015424">
    <property type="entry name" value="PyrdxlP-dep_Trfase"/>
</dbReference>
<keyword evidence="2" id="KW-0663">Pyridoxal phosphate</keyword>
<dbReference type="Gene3D" id="3.40.640.10">
    <property type="entry name" value="Type I PLP-dependent aspartate aminotransferase-like (Major domain)"/>
    <property type="match status" value="1"/>
</dbReference>
<dbReference type="Proteomes" id="UP000586095">
    <property type="component" value="Unassembled WGS sequence"/>
</dbReference>
<keyword evidence="4" id="KW-0032">Aminotransferase</keyword>
<dbReference type="PANTHER" id="PTHR45688">
    <property type="match status" value="1"/>
</dbReference>
<dbReference type="AlphaFoldDB" id="A0A852RG92"/>
<dbReference type="EMBL" id="JACCBD010000001">
    <property type="protein sequence ID" value="NYD25722.1"/>
    <property type="molecule type" value="Genomic_DNA"/>
</dbReference>
<gene>
    <name evidence="4" type="ORF">BJ960_000525</name>
</gene>
<sequence length="964" mass="102786">MTESISRTWLFARPVVAESDAAKVANECFGVSGTAVEVGSQQDRNFAIRGAGERNILLKFDNAATTEADREFQTLVGGALAAAGVSTPAQLVPIPGVEITHETVSEVGEAETVVARAFEWVEGAPIADEPELRGFRAEQLGELAGRSVSGLRGVAHAAAERDIQWELSRALDVVEQLADALPLERRERCLAAARRADAAVRAAQHALPRQVIHGDITADNVLCDARGTLWVVDLGDAAMSWRVAELAVTAADVLGRTGSIAHTGRVVRGFLTAATLTETELSVVWPLIVLRGAVLAVSGWSQLDVDPGNEYARERLEHEWEVFERACAIDEETAYAQLRLAAGMPHRPDIEYAPLAGSRPQLLDLGIESAELDRGAWLEAGIEDRLAQRALETAQAVAAPFGQARLSRVSPRADVPAAARARCIELWTAPGATLVAPYAGELTADGDALELSDSGVVLRLEGVRALAPAGSVLAGALIAVAESGPPVRVTRRFAGVEPADPFVEFDGEYECDGASDPSLLVGVVPVPDPDIELRSERARRDLAMGGASERYYLEPPRIERGWGALLIETRGRAYLDMVNNVTAIGHSHPALADSVSRQLNLLNTNSRFLYGLYADFTSRLLEHSPDPALDVVIPVSSGSEANDLALRLAQVATQRKVVVAAREGYHGWTVASDAVSTSAFDNPNAAGSRPEWVDIVSAPNSYRGEYRGPESGEQYVAELRERLAELVAEGRPPAAFISEPVLGNAGGVIPPAGYLAGAYDAIRAVGGVAIADEVQVGYGRLGRHFWGSELAGAVPDIITVAKAAGNAFPLGAVITKREIVDALREEGMFFSSSGGAPASMAAGLAVLDVIRDEGLQENARVIGEHLVAELARLADKHPMIGAVHGSGLYLGVELVRDRETREPAVAETREVCELLLRHGVIMQATSERQNVLKVKPPMTLTREQADVFIAALDRVLEEVNSEEL</sequence>
<dbReference type="GO" id="GO:0016301">
    <property type="term" value="F:kinase activity"/>
    <property type="evidence" value="ECO:0007669"/>
    <property type="project" value="UniProtKB-KW"/>
</dbReference>
<keyword evidence="4" id="KW-0418">Kinase</keyword>
<evidence type="ECO:0000313" key="5">
    <source>
        <dbReference type="Proteomes" id="UP000586095"/>
    </source>
</evidence>
<keyword evidence="5" id="KW-1185">Reference proteome</keyword>
<comment type="similarity">
    <text evidence="1">Belongs to the class-III pyridoxal-phosphate-dependent aminotransferase family.</text>
</comment>
<dbReference type="Pfam" id="PF00202">
    <property type="entry name" value="Aminotran_3"/>
    <property type="match status" value="1"/>
</dbReference>
<dbReference type="InterPro" id="IPR015422">
    <property type="entry name" value="PyrdxlP-dep_Trfase_small"/>
</dbReference>
<dbReference type="InterPro" id="IPR015421">
    <property type="entry name" value="PyrdxlP-dep_Trfase_major"/>
</dbReference>
<dbReference type="Pfam" id="PF01636">
    <property type="entry name" value="APH"/>
    <property type="match status" value="1"/>
</dbReference>
<dbReference type="Gene3D" id="3.90.1200.10">
    <property type="match status" value="1"/>
</dbReference>
<evidence type="ECO:0000256" key="1">
    <source>
        <dbReference type="ARBA" id="ARBA00008954"/>
    </source>
</evidence>
<feature type="domain" description="Aminoglycoside phosphotransferase" evidence="3">
    <location>
        <begin position="39"/>
        <end position="269"/>
    </location>
</feature>
<evidence type="ECO:0000256" key="2">
    <source>
        <dbReference type="ARBA" id="ARBA00022898"/>
    </source>
</evidence>
<protein>
    <submittedName>
        <fullName evidence="4">4-aminobutyrate aminotransferase-like enzyme/Ser/Thr protein kinase RdoA (MazF antagonist)</fullName>
    </submittedName>
</protein>
<dbReference type="SUPFAM" id="SSF53383">
    <property type="entry name" value="PLP-dependent transferases"/>
    <property type="match status" value="1"/>
</dbReference>
<dbReference type="InterPro" id="IPR005814">
    <property type="entry name" value="Aminotrans_3"/>
</dbReference>
<reference evidence="4 5" key="1">
    <citation type="submission" date="2020-07" db="EMBL/GenBank/DDBJ databases">
        <title>Sequencing the genomes of 1000 actinobacteria strains.</title>
        <authorList>
            <person name="Klenk H.-P."/>
        </authorList>
    </citation>
    <scope>NUCLEOTIDE SEQUENCE [LARGE SCALE GENOMIC DNA]</scope>
    <source>
        <strain evidence="4 5">DSM 17380</strain>
    </source>
</reference>
<dbReference type="GO" id="GO:0030170">
    <property type="term" value="F:pyridoxal phosphate binding"/>
    <property type="evidence" value="ECO:0007669"/>
    <property type="project" value="InterPro"/>
</dbReference>
<organism evidence="4 5">
    <name type="scientific">Leucobacter aridicollis</name>
    <dbReference type="NCBI Taxonomy" id="283878"/>
    <lineage>
        <taxon>Bacteria</taxon>
        <taxon>Bacillati</taxon>
        <taxon>Actinomycetota</taxon>
        <taxon>Actinomycetes</taxon>
        <taxon>Micrococcales</taxon>
        <taxon>Microbacteriaceae</taxon>
        <taxon>Leucobacter</taxon>
    </lineage>
</organism>
<dbReference type="InterPro" id="IPR011009">
    <property type="entry name" value="Kinase-like_dom_sf"/>
</dbReference>
<name>A0A852RG92_9MICO</name>
<keyword evidence="4" id="KW-0808">Transferase</keyword>
<evidence type="ECO:0000259" key="3">
    <source>
        <dbReference type="Pfam" id="PF01636"/>
    </source>
</evidence>
<evidence type="ECO:0000313" key="4">
    <source>
        <dbReference type="EMBL" id="NYD25722.1"/>
    </source>
</evidence>
<dbReference type="RefSeq" id="WP_185986135.1">
    <property type="nucleotide sequence ID" value="NZ_BAAALZ010000002.1"/>
</dbReference>
<dbReference type="GO" id="GO:0008483">
    <property type="term" value="F:transaminase activity"/>
    <property type="evidence" value="ECO:0007669"/>
    <property type="project" value="UniProtKB-KW"/>
</dbReference>
<dbReference type="PANTHER" id="PTHR45688:SF13">
    <property type="entry name" value="ALANINE--GLYOXYLATE AMINOTRANSFERASE 2-LIKE"/>
    <property type="match status" value="1"/>
</dbReference>
<comment type="caution">
    <text evidence="4">The sequence shown here is derived from an EMBL/GenBank/DDBJ whole genome shotgun (WGS) entry which is preliminary data.</text>
</comment>
<dbReference type="SUPFAM" id="SSF56112">
    <property type="entry name" value="Protein kinase-like (PK-like)"/>
    <property type="match status" value="1"/>
</dbReference>
<dbReference type="InterPro" id="IPR002575">
    <property type="entry name" value="Aminoglycoside_PTrfase"/>
</dbReference>